<name>A0A517NF20_9BACT</name>
<evidence type="ECO:0000313" key="2">
    <source>
        <dbReference type="Proteomes" id="UP000318538"/>
    </source>
</evidence>
<protein>
    <submittedName>
        <fullName evidence="1">Uncharacterized protein</fullName>
    </submittedName>
</protein>
<accession>A0A517NF20</accession>
<keyword evidence="2" id="KW-1185">Reference proteome</keyword>
<dbReference type="EMBL" id="CP036525">
    <property type="protein sequence ID" value="QDT05648.1"/>
    <property type="molecule type" value="Genomic_DNA"/>
</dbReference>
<reference evidence="1 2" key="1">
    <citation type="submission" date="2019-02" db="EMBL/GenBank/DDBJ databases">
        <title>Deep-cultivation of Planctomycetes and their phenomic and genomic characterization uncovers novel biology.</title>
        <authorList>
            <person name="Wiegand S."/>
            <person name="Jogler M."/>
            <person name="Boedeker C."/>
            <person name="Pinto D."/>
            <person name="Vollmers J."/>
            <person name="Rivas-Marin E."/>
            <person name="Kohn T."/>
            <person name="Peeters S.H."/>
            <person name="Heuer A."/>
            <person name="Rast P."/>
            <person name="Oberbeckmann S."/>
            <person name="Bunk B."/>
            <person name="Jeske O."/>
            <person name="Meyerdierks A."/>
            <person name="Storesund J.E."/>
            <person name="Kallscheuer N."/>
            <person name="Luecker S."/>
            <person name="Lage O.M."/>
            <person name="Pohl T."/>
            <person name="Merkel B.J."/>
            <person name="Hornburger P."/>
            <person name="Mueller R.-W."/>
            <person name="Bruemmer F."/>
            <person name="Labrenz M."/>
            <person name="Spormann A.M."/>
            <person name="Op den Camp H."/>
            <person name="Overmann J."/>
            <person name="Amann R."/>
            <person name="Jetten M.S.M."/>
            <person name="Mascher T."/>
            <person name="Medema M.H."/>
            <person name="Devos D.P."/>
            <person name="Kaster A.-K."/>
            <person name="Ovreas L."/>
            <person name="Rohde M."/>
            <person name="Galperin M.Y."/>
            <person name="Jogler C."/>
        </authorList>
    </citation>
    <scope>NUCLEOTIDE SEQUENCE [LARGE SCALE GENOMIC DNA]</scope>
    <source>
        <strain evidence="1 2">K22_7</strain>
    </source>
</reference>
<proteinExistence type="predicted"/>
<sequence>MVSLIPGMRHGHGAGWNPPDSYAFAESVVRDGGPWCRPTKAIRTGDDVVVSFSSSKMLRDAVLVSTTDSGITGSRQWTQTPAMLTRQGDSWHVAVPLPPGTTAWFVNVHSDGLTASCEYEAVR</sequence>
<gene>
    <name evidence="1" type="ORF">K227x_40490</name>
</gene>
<dbReference type="RefSeq" id="WP_218933361.1">
    <property type="nucleotide sequence ID" value="NZ_CP036525.1"/>
</dbReference>
<dbReference type="Proteomes" id="UP000318538">
    <property type="component" value="Chromosome"/>
</dbReference>
<dbReference type="AlphaFoldDB" id="A0A517NF20"/>
<dbReference type="KEGG" id="rlc:K227x_40490"/>
<organism evidence="1 2">
    <name type="scientific">Rubripirellula lacrimiformis</name>
    <dbReference type="NCBI Taxonomy" id="1930273"/>
    <lineage>
        <taxon>Bacteria</taxon>
        <taxon>Pseudomonadati</taxon>
        <taxon>Planctomycetota</taxon>
        <taxon>Planctomycetia</taxon>
        <taxon>Pirellulales</taxon>
        <taxon>Pirellulaceae</taxon>
        <taxon>Rubripirellula</taxon>
    </lineage>
</organism>
<evidence type="ECO:0000313" key="1">
    <source>
        <dbReference type="EMBL" id="QDT05648.1"/>
    </source>
</evidence>